<evidence type="ECO:0000313" key="5">
    <source>
        <dbReference type="Proteomes" id="UP000478052"/>
    </source>
</evidence>
<dbReference type="PANTHER" id="PTHR21818:SF0">
    <property type="entry name" value="FANCONI ANEMIA GROUP I PROTEIN"/>
    <property type="match status" value="1"/>
</dbReference>
<dbReference type="EMBL" id="VUJU01007873">
    <property type="protein sequence ID" value="KAF0739145.1"/>
    <property type="molecule type" value="Genomic_DNA"/>
</dbReference>
<name>A0A6G0XG47_APHCR</name>
<dbReference type="AlphaFoldDB" id="A0A6G0XG47"/>
<feature type="region of interest" description="Disordered" evidence="1">
    <location>
        <begin position="754"/>
        <end position="802"/>
    </location>
</feature>
<evidence type="ECO:0000256" key="1">
    <source>
        <dbReference type="SAM" id="MobiDB-lite"/>
    </source>
</evidence>
<keyword evidence="5" id="KW-1185">Reference proteome</keyword>
<accession>A0A6G0XG47</accession>
<dbReference type="Pfam" id="PF14680">
    <property type="entry name" value="FANCI_HD2"/>
    <property type="match status" value="1"/>
</dbReference>
<dbReference type="InterPro" id="IPR029312">
    <property type="entry name" value="FANCI_HD2"/>
</dbReference>
<dbReference type="GO" id="GO:0006281">
    <property type="term" value="P:DNA repair"/>
    <property type="evidence" value="ECO:0007669"/>
    <property type="project" value="InterPro"/>
</dbReference>
<comment type="caution">
    <text evidence="4">The sequence shown here is derived from an EMBL/GenBank/DDBJ whole genome shotgun (WGS) entry which is preliminary data.</text>
</comment>
<gene>
    <name evidence="4" type="ORF">FWK35_00024693</name>
</gene>
<dbReference type="Proteomes" id="UP000478052">
    <property type="component" value="Unassembled WGS sequence"/>
</dbReference>
<evidence type="ECO:0000259" key="2">
    <source>
        <dbReference type="Pfam" id="PF14678"/>
    </source>
</evidence>
<dbReference type="PANTHER" id="PTHR21818">
    <property type="entry name" value="BC025462 PROTEIN"/>
    <property type="match status" value="1"/>
</dbReference>
<dbReference type="OrthoDB" id="195089at2759"/>
<evidence type="ECO:0000313" key="4">
    <source>
        <dbReference type="EMBL" id="KAF0739145.1"/>
    </source>
</evidence>
<dbReference type="Pfam" id="PF14678">
    <property type="entry name" value="FANCI_S4"/>
    <property type="match status" value="1"/>
</dbReference>
<evidence type="ECO:0000259" key="3">
    <source>
        <dbReference type="Pfam" id="PF14680"/>
    </source>
</evidence>
<reference evidence="4 5" key="1">
    <citation type="submission" date="2019-08" db="EMBL/GenBank/DDBJ databases">
        <title>Whole genome of Aphis craccivora.</title>
        <authorList>
            <person name="Voronova N.V."/>
            <person name="Shulinski R.S."/>
            <person name="Bandarenka Y.V."/>
            <person name="Zhorov D.G."/>
            <person name="Warner D."/>
        </authorList>
    </citation>
    <scope>NUCLEOTIDE SEQUENCE [LARGE SCALE GENOMIC DNA]</scope>
    <source>
        <strain evidence="4">180601</strain>
        <tissue evidence="4">Whole Body</tissue>
    </source>
</reference>
<sequence length="802" mass="92151">MSGDYQLRHCAVLGFIEILCSVHLDSFTTLSQNTSSQDSWPGLFTQMVLDRDSVDIHSVVDSEDTSENNKTICLEILDALKTCFYQKSEIKQSLYRGLIRVTSHNNELCVCVNSLLLDHMGSWCNRLVVAENKKSLKFDKSVNLGKDNKAIIHEPLDELILLAQHVLVTSMQLNDNNEHTKIDELKQLLCQLVNFYSECNTDEIKVNENDCLLDIISDTTEHMEVIKQILCVYQAFMVYIVNSWCSPDQDKECCKKLQKLFYKYNHILEAVMALDKTNKKKDKGNKKNKTETTGTTTKFVEPAIHLDFDVLYKFLSLLTKNVNWASETNVILLKQNVRLWEFVLKLVQTHLMEVKNLLSRDIKPRNLYENICKLTKLLYDYFLFDVCEKIKFSQPVLELGLDCYLQTIKLVNSYYKNLNKFFADSNQDDSNDESGGIFDVLRNMRLYLDQILQMNQVDDVSNQEDDIDDKETYDKIESHLIGCVSVVCHGLKNNQDSKIKNILTWLSMVAEKYSFSNSSNSKQFLTLMLEMHSANQEDPIMLANIIKHLCHTFGRISKAHKTNQSQISPLRLITTWNRAVMCPVLCQSLCNELNYVIHCLSRIKAELNASQKKIKNICLDRLKSREKAICHRIVLVVLSATSFTKTVIPLGQCTELGKLSEIVNDQLSPNVSKFIMFIEYDRPLTDKEKNSVQLKNQTRRQASYIPRVVTELELFVNLITKLGKKCKDQNLLNSIKLTATRDFRLNVQKVQDMLSKQNNSDESDEEIIIGNKRPNEANEQPPKKKRRSGSNSAEIRGESSAN</sequence>
<organism evidence="4 5">
    <name type="scientific">Aphis craccivora</name>
    <name type="common">Cowpea aphid</name>
    <dbReference type="NCBI Taxonomy" id="307492"/>
    <lineage>
        <taxon>Eukaryota</taxon>
        <taxon>Metazoa</taxon>
        <taxon>Ecdysozoa</taxon>
        <taxon>Arthropoda</taxon>
        <taxon>Hexapoda</taxon>
        <taxon>Insecta</taxon>
        <taxon>Pterygota</taxon>
        <taxon>Neoptera</taxon>
        <taxon>Paraneoptera</taxon>
        <taxon>Hemiptera</taxon>
        <taxon>Sternorrhyncha</taxon>
        <taxon>Aphidomorpha</taxon>
        <taxon>Aphidoidea</taxon>
        <taxon>Aphididae</taxon>
        <taxon>Aphidini</taxon>
        <taxon>Aphis</taxon>
        <taxon>Aphis</taxon>
    </lineage>
</organism>
<proteinExistence type="predicted"/>
<feature type="compositionally biased region" description="Polar residues" evidence="1">
    <location>
        <begin position="789"/>
        <end position="802"/>
    </location>
</feature>
<dbReference type="InterPro" id="IPR029314">
    <property type="entry name" value="FANCI_S4"/>
</dbReference>
<feature type="domain" description="FANCI helical" evidence="3">
    <location>
        <begin position="61"/>
        <end position="269"/>
    </location>
</feature>
<protein>
    <submittedName>
        <fullName evidence="4">Fanconi anemia group I protein</fullName>
    </submittedName>
</protein>
<dbReference type="GO" id="GO:0070182">
    <property type="term" value="F:DNA polymerase binding"/>
    <property type="evidence" value="ECO:0007669"/>
    <property type="project" value="TreeGrafter"/>
</dbReference>
<feature type="domain" description="FANCI solenoid 4" evidence="2">
    <location>
        <begin position="653"/>
        <end position="752"/>
    </location>
</feature>
<dbReference type="InterPro" id="IPR026171">
    <property type="entry name" value="FANCI"/>
</dbReference>